<protein>
    <submittedName>
        <fullName evidence="1">MmcB family DNA repair protein</fullName>
    </submittedName>
</protein>
<reference evidence="1 2" key="1">
    <citation type="submission" date="2022-06" db="EMBL/GenBank/DDBJ databases">
        <title>Whole-genome of Asaia lannensis strain LMG 27011T.</title>
        <authorList>
            <person name="Sombolestani A."/>
        </authorList>
    </citation>
    <scope>NUCLEOTIDE SEQUENCE [LARGE SCALE GENOMIC DNA]</scope>
    <source>
        <strain evidence="1 2">NBRC 102526</strain>
    </source>
</reference>
<keyword evidence="2" id="KW-1185">Reference proteome</keyword>
<proteinExistence type="predicted"/>
<organism evidence="1 2">
    <name type="scientific">Asaia lannensis NBRC 102526</name>
    <dbReference type="NCBI Taxonomy" id="1307926"/>
    <lineage>
        <taxon>Bacteria</taxon>
        <taxon>Pseudomonadati</taxon>
        <taxon>Pseudomonadota</taxon>
        <taxon>Alphaproteobacteria</taxon>
        <taxon>Acetobacterales</taxon>
        <taxon>Acetobacteraceae</taxon>
        <taxon>Asaia</taxon>
    </lineage>
</organism>
<dbReference type="EMBL" id="JAMXQU010000007">
    <property type="protein sequence ID" value="MCO6160481.1"/>
    <property type="molecule type" value="Genomic_DNA"/>
</dbReference>
<sequence>MSDAQTPASIENCAHNEADAPLSGATALSLPETQFAIRRGILGLCRTMRWACVNEFSLPAAGRRADIMALTPDGMLHCIEIKSGPRDFLTDRKWPEYRAWCDRLYFAVDQSFPRALIPDDVGLFIVHLPESPSTILPECAMIRESPLARLAAARRKTLMQLFGQTAALRLMALEDPAMTASLRAARRVE</sequence>
<name>A0ABT1CHX5_9PROT</name>
<dbReference type="Pfam" id="PF06319">
    <property type="entry name" value="MmcB-like"/>
    <property type="match status" value="1"/>
</dbReference>
<dbReference type="RefSeq" id="WP_252849569.1">
    <property type="nucleotide sequence ID" value="NZ_BAPW01000015.1"/>
</dbReference>
<dbReference type="Proteomes" id="UP001523401">
    <property type="component" value="Unassembled WGS sequence"/>
</dbReference>
<comment type="caution">
    <text evidence="1">The sequence shown here is derived from an EMBL/GenBank/DDBJ whole genome shotgun (WGS) entry which is preliminary data.</text>
</comment>
<gene>
    <name evidence="1" type="ORF">NF685_10620</name>
</gene>
<dbReference type="InterPro" id="IPR009394">
    <property type="entry name" value="MmcB-like"/>
</dbReference>
<evidence type="ECO:0000313" key="1">
    <source>
        <dbReference type="EMBL" id="MCO6160481.1"/>
    </source>
</evidence>
<accession>A0ABT1CHX5</accession>
<evidence type="ECO:0000313" key="2">
    <source>
        <dbReference type="Proteomes" id="UP001523401"/>
    </source>
</evidence>